<evidence type="ECO:0008006" key="4">
    <source>
        <dbReference type="Google" id="ProtNLM"/>
    </source>
</evidence>
<dbReference type="CDD" id="cd02440">
    <property type="entry name" value="AdoMet_MTases"/>
    <property type="match status" value="1"/>
</dbReference>
<dbReference type="AlphaFoldDB" id="A0A232LN66"/>
<dbReference type="EMBL" id="NPHW01006703">
    <property type="protein sequence ID" value="OXV05603.1"/>
    <property type="molecule type" value="Genomic_DNA"/>
</dbReference>
<proteinExistence type="predicted"/>
<evidence type="ECO:0000256" key="1">
    <source>
        <dbReference type="SAM" id="MobiDB-lite"/>
    </source>
</evidence>
<organism evidence="2 3">
    <name type="scientific">Elaphomyces granulatus</name>
    <dbReference type="NCBI Taxonomy" id="519963"/>
    <lineage>
        <taxon>Eukaryota</taxon>
        <taxon>Fungi</taxon>
        <taxon>Dikarya</taxon>
        <taxon>Ascomycota</taxon>
        <taxon>Pezizomycotina</taxon>
        <taxon>Eurotiomycetes</taxon>
        <taxon>Eurotiomycetidae</taxon>
        <taxon>Eurotiales</taxon>
        <taxon>Elaphomycetaceae</taxon>
        <taxon>Elaphomyces</taxon>
    </lineage>
</organism>
<accession>A0A232LN66</accession>
<dbReference type="Proteomes" id="UP000243515">
    <property type="component" value="Unassembled WGS sequence"/>
</dbReference>
<comment type="caution">
    <text evidence="2">The sequence shown here is derived from an EMBL/GenBank/DDBJ whole genome shotgun (WGS) entry which is preliminary data.</text>
</comment>
<reference evidence="2 3" key="1">
    <citation type="journal article" date="2015" name="Environ. Microbiol.">
        <title>Metagenome sequence of Elaphomyces granulatus from sporocarp tissue reveals Ascomycota ectomycorrhizal fingerprints of genome expansion and a Proteobacteria-rich microbiome.</title>
        <authorList>
            <person name="Quandt C.A."/>
            <person name="Kohler A."/>
            <person name="Hesse C.N."/>
            <person name="Sharpton T.J."/>
            <person name="Martin F."/>
            <person name="Spatafora J.W."/>
        </authorList>
    </citation>
    <scope>NUCLEOTIDE SEQUENCE [LARGE SCALE GENOMIC DNA]</scope>
    <source>
        <strain evidence="2 3">OSC145934</strain>
    </source>
</reference>
<protein>
    <recommendedName>
        <fullName evidence="4">Methyltransferase domain-containing protein</fullName>
    </recommendedName>
</protein>
<dbReference type="Gene3D" id="3.40.50.150">
    <property type="entry name" value="Vaccinia Virus protein VP39"/>
    <property type="match status" value="1"/>
</dbReference>
<evidence type="ECO:0000313" key="3">
    <source>
        <dbReference type="Proteomes" id="UP000243515"/>
    </source>
</evidence>
<evidence type="ECO:0000313" key="2">
    <source>
        <dbReference type="EMBL" id="OXV05603.1"/>
    </source>
</evidence>
<dbReference type="InterPro" id="IPR029063">
    <property type="entry name" value="SAM-dependent_MTases_sf"/>
</dbReference>
<dbReference type="GO" id="GO:0008168">
    <property type="term" value="F:methyltransferase activity"/>
    <property type="evidence" value="ECO:0007669"/>
    <property type="project" value="TreeGrafter"/>
</dbReference>
<dbReference type="PANTHER" id="PTHR43591:SF10">
    <property type="entry name" value="ABC TRANSMEMBRANE TYPE-1 DOMAIN-CONTAINING PROTEIN-RELATED"/>
    <property type="match status" value="1"/>
</dbReference>
<keyword evidence="3" id="KW-1185">Reference proteome</keyword>
<feature type="region of interest" description="Disordered" evidence="1">
    <location>
        <begin position="1"/>
        <end position="21"/>
    </location>
</feature>
<dbReference type="Pfam" id="PF13489">
    <property type="entry name" value="Methyltransf_23"/>
    <property type="match status" value="1"/>
</dbReference>
<dbReference type="SUPFAM" id="SSF53335">
    <property type="entry name" value="S-adenosyl-L-methionine-dependent methyltransferases"/>
    <property type="match status" value="1"/>
</dbReference>
<dbReference type="OrthoDB" id="2013972at2759"/>
<sequence>MPMTPDDTSGDDGDTQSLTHSITDYPFEHGRRYHKYHEGLYPYPNDEQELDRLNVQHYLYKMANEDRLFFSPLTDPKKILDVGTGTGIWAIEMAALFPEATITGTDLSPVQPNEVPENVHFLVDDATEEDWMWGPDHFDLVHLANMGGSFSCPIDIMRTASIRIKPGGYLEWHEIDPRPTCDDDTLPPVNPDGYSEYPLHDWVDLNEQAGKARDPPRPFRIAHQLARWMKEVGYVDVQERITKIPMNAWPNDPQLKEVGSCAETIWTEALAAYSYKPFLSLGLSKAEIEVFLVSVRNSVRNQRVHAYNNLHTVTGRKRQRGEQ</sequence>
<dbReference type="PANTHER" id="PTHR43591">
    <property type="entry name" value="METHYLTRANSFERASE"/>
    <property type="match status" value="1"/>
</dbReference>
<gene>
    <name evidence="2" type="ORF">Egran_06629</name>
</gene>
<name>A0A232LN66_9EURO</name>